<name>A0A4Y6PXI2_PERCE</name>
<dbReference type="AlphaFoldDB" id="A0A4Y6PXI2"/>
<dbReference type="OrthoDB" id="5524783at2"/>
<feature type="signal peptide" evidence="1">
    <location>
        <begin position="1"/>
        <end position="23"/>
    </location>
</feature>
<keyword evidence="4" id="KW-1185">Reference proteome</keyword>
<reference evidence="3 4" key="1">
    <citation type="submission" date="2019-06" db="EMBL/GenBank/DDBJ databases">
        <title>Persicimonas caeni gen. nov., sp. nov., a predatory bacterium isolated from solar saltern.</title>
        <authorList>
            <person name="Wang S."/>
        </authorList>
    </citation>
    <scope>NUCLEOTIDE SEQUENCE [LARGE SCALE GENOMIC DNA]</scope>
    <source>
        <strain evidence="3 4">YN101</strain>
    </source>
</reference>
<gene>
    <name evidence="3" type="ORF">FIV42_19990</name>
</gene>
<keyword evidence="1" id="KW-0732">Signal</keyword>
<dbReference type="PROSITE" id="PS51257">
    <property type="entry name" value="PROKAR_LIPOPROTEIN"/>
    <property type="match status" value="1"/>
</dbReference>
<protein>
    <recommendedName>
        <fullName evidence="2">IgGFc-binding protein N-terminal domain-containing protein</fullName>
    </recommendedName>
</protein>
<dbReference type="RefSeq" id="WP_141199401.1">
    <property type="nucleotide sequence ID" value="NZ_CP041186.1"/>
</dbReference>
<evidence type="ECO:0000313" key="3">
    <source>
        <dbReference type="EMBL" id="QDG52940.1"/>
    </source>
</evidence>
<proteinExistence type="predicted"/>
<evidence type="ECO:0000259" key="2">
    <source>
        <dbReference type="Pfam" id="PF17517"/>
    </source>
</evidence>
<dbReference type="Pfam" id="PF17517">
    <property type="entry name" value="IgGFc_binding"/>
    <property type="match status" value="1"/>
</dbReference>
<sequence>MTLTYLKRAAVLIAALAFTSCGGCDDGGGNNATDSGINPTDVSDVSDVEEDTISCTPNEILRCTAENTPGVERCNAQGNGVEQSSCGDSQVCREGACVDVTCVPGTRRCADPGQPQECNDEGSAWENIEACTDGDICEEGFCLNRCEIADRTNSYIGCEYWAVELENHLLNDSRDDGEPLPDDQRPPFAIVLANTSDSYDAEVTVYTEEGQLAQAVGSRTVASDVSLPGIDYVTVHSELIDADGNRLQGPISGDIDKLPLPKGTLMTLVLPHRSVEFGKSTLDSLAYRVESTQPVVAYQFNPLCCNYNYTNDASLLLPTSALTENYMFMSYAVWNGSQSRLDQPYSSTMTVLATEPDTQVSIQLVAPKGAGSGENGLRPYSELIYPFDSSRVNGPDANGRINVTMQPFEVLNVAGAGVDPVEDLTGSLIEADKPIAVFGGHTCAFVPFNLSACDHLESQLFPLETWGRRFIAAPLKLRQEDASNSREGTYWKFLAREDGTRIDVGIDIQRPNVLPPADEGVKSCEEFATNAEAGIFELDAGQTCEFGSRDLIVAEASQPIMLGAFLSGQSSVSENADWGSHAGDPAYYLVPPEEQYRRDYSFLTPATYFQSYVTVTTQPGVPVTLDGEPINLSDYDYEENLTRGVARAHIPVEPGPHRIEAQVPFGIVVYGYDDYVSYAYTGGLNFKKLTPWN</sequence>
<dbReference type="PANTHER" id="PTHR46534:SF1">
    <property type="entry name" value="IGGFC-BINDING PROTEIN N-TERMINAL DOMAIN-CONTAINING PROTEIN"/>
    <property type="match status" value="1"/>
</dbReference>
<feature type="chain" id="PRO_5030106632" description="IgGFc-binding protein N-terminal domain-containing protein" evidence="1">
    <location>
        <begin position="24"/>
        <end position="693"/>
    </location>
</feature>
<dbReference type="EMBL" id="CP041186">
    <property type="protein sequence ID" value="QDG52940.1"/>
    <property type="molecule type" value="Genomic_DNA"/>
</dbReference>
<organism evidence="3 4">
    <name type="scientific">Persicimonas caeni</name>
    <dbReference type="NCBI Taxonomy" id="2292766"/>
    <lineage>
        <taxon>Bacteria</taxon>
        <taxon>Deltaproteobacteria</taxon>
        <taxon>Bradymonadales</taxon>
        <taxon>Bradymonadaceae</taxon>
        <taxon>Persicimonas</taxon>
    </lineage>
</organism>
<evidence type="ECO:0000313" key="4">
    <source>
        <dbReference type="Proteomes" id="UP000315995"/>
    </source>
</evidence>
<dbReference type="InterPro" id="IPR035234">
    <property type="entry name" value="IgGFc-bd_N"/>
</dbReference>
<accession>A0A4Y6PXI2</accession>
<dbReference type="PANTHER" id="PTHR46534">
    <property type="entry name" value="IGGFC_BINDING DOMAIN-CONTAINING PROTEIN"/>
    <property type="match status" value="1"/>
</dbReference>
<dbReference type="Proteomes" id="UP000315995">
    <property type="component" value="Chromosome"/>
</dbReference>
<evidence type="ECO:0000256" key="1">
    <source>
        <dbReference type="SAM" id="SignalP"/>
    </source>
</evidence>
<feature type="domain" description="IgGFc-binding protein N-terminal" evidence="2">
    <location>
        <begin position="312"/>
        <end position="671"/>
    </location>
</feature>
<accession>A0A5B8Y871</accession>